<feature type="transmembrane region" description="Helical" evidence="11">
    <location>
        <begin position="307"/>
        <end position="329"/>
    </location>
</feature>
<evidence type="ECO:0000256" key="7">
    <source>
        <dbReference type="ARBA" id="ARBA00022989"/>
    </source>
</evidence>
<feature type="transmembrane region" description="Helical" evidence="11">
    <location>
        <begin position="234"/>
        <end position="252"/>
    </location>
</feature>
<feature type="transmembrane region" description="Helical" evidence="11">
    <location>
        <begin position="193"/>
        <end position="213"/>
    </location>
</feature>
<dbReference type="Pfam" id="PF02653">
    <property type="entry name" value="BPD_transp_2"/>
    <property type="match status" value="1"/>
</dbReference>
<dbReference type="InterPro" id="IPR001851">
    <property type="entry name" value="ABC_transp_permease"/>
</dbReference>
<feature type="transmembrane region" description="Helical" evidence="11">
    <location>
        <begin position="100"/>
        <end position="118"/>
    </location>
</feature>
<dbReference type="RefSeq" id="WP_394837585.1">
    <property type="nucleotide sequence ID" value="NZ_CP089929.1"/>
</dbReference>
<evidence type="ECO:0000256" key="11">
    <source>
        <dbReference type="SAM" id="Phobius"/>
    </source>
</evidence>
<comment type="subcellular location">
    <subcellularLocation>
        <location evidence="1">Cell membrane</location>
        <topology evidence="1">Multi-pass membrane protein</topology>
    </subcellularLocation>
</comment>
<feature type="transmembrane region" description="Helical" evidence="11">
    <location>
        <begin position="388"/>
        <end position="406"/>
    </location>
</feature>
<keyword evidence="4" id="KW-0997">Cell inner membrane</keyword>
<evidence type="ECO:0000256" key="1">
    <source>
        <dbReference type="ARBA" id="ARBA00004651"/>
    </source>
</evidence>
<evidence type="ECO:0000256" key="9">
    <source>
        <dbReference type="ARBA" id="ARBA00035611"/>
    </source>
</evidence>
<evidence type="ECO:0000313" key="12">
    <source>
        <dbReference type="EMBL" id="WXB07917.1"/>
    </source>
</evidence>
<feature type="transmembrane region" description="Helical" evidence="11">
    <location>
        <begin position="154"/>
        <end position="173"/>
    </location>
</feature>
<feature type="transmembrane region" description="Helical" evidence="11">
    <location>
        <begin position="75"/>
        <end position="95"/>
    </location>
</feature>
<sequence length="417" mass="43079">MSTEVKDSSSAAPAAVDPRLLVRESGVKGYIEDFQRRLKGGDLGALPVAIGLVIIWVTFYSLNENFLSPQNLSNLALQIAATGTISVGIVLVLLLGEIDLAVGSVSGLTGAVLAVLNVNQGMSAGVAILAALVAGAIVGAIHGFFFARVGVPSFIVTLAGLIGWQGLQLYVLGKEGTINLPYEGGVAMLTHTFFPHAVGFAIGAVIVAVYLLLDMAASRRRAKAGLPSRPISESVIRALLIGVAIFVAVYVLNQAEGLPLALVLFIGFVAAFDWILRRTRYGRMIFAVGGNAEAASRAGINVRLVRISVYVLSSTMGAAGGVMAASRLFAVNQSSGGNNELLNAIAAAVIGGTSLFGGRGSTYSALLGMLVIGSISNGMYLVQLDSSVQFMITGAVLLAAVVIDSVSRRGRQSSGRA</sequence>
<organism evidence="12 13">
    <name type="scientific">Pendulispora rubella</name>
    <dbReference type="NCBI Taxonomy" id="2741070"/>
    <lineage>
        <taxon>Bacteria</taxon>
        <taxon>Pseudomonadati</taxon>
        <taxon>Myxococcota</taxon>
        <taxon>Myxococcia</taxon>
        <taxon>Myxococcales</taxon>
        <taxon>Sorangiineae</taxon>
        <taxon>Pendulisporaceae</taxon>
        <taxon>Pendulispora</taxon>
    </lineage>
</organism>
<dbReference type="PANTHER" id="PTHR32196:SF32">
    <property type="entry name" value="XYLOSE TRANSPORT SYSTEM PERMEASE PROTEIN XYLH"/>
    <property type="match status" value="1"/>
</dbReference>
<dbReference type="Proteomes" id="UP001374803">
    <property type="component" value="Chromosome"/>
</dbReference>
<proteinExistence type="predicted"/>
<dbReference type="EMBL" id="CP089983">
    <property type="protein sequence ID" value="WXB07917.1"/>
    <property type="molecule type" value="Genomic_DNA"/>
</dbReference>
<dbReference type="PANTHER" id="PTHR32196">
    <property type="entry name" value="ABC TRANSPORTER PERMEASE PROTEIN YPHD-RELATED-RELATED"/>
    <property type="match status" value="1"/>
</dbReference>
<evidence type="ECO:0000256" key="5">
    <source>
        <dbReference type="ARBA" id="ARBA00022597"/>
    </source>
</evidence>
<feature type="transmembrane region" description="Helical" evidence="11">
    <location>
        <begin position="43"/>
        <end position="63"/>
    </location>
</feature>
<evidence type="ECO:0000313" key="13">
    <source>
        <dbReference type="Proteomes" id="UP001374803"/>
    </source>
</evidence>
<comment type="function">
    <text evidence="9">Part of the binding-protein-dependent transport system for D-xylose. Probably responsible for the translocation of the substrate across the membrane.</text>
</comment>
<evidence type="ECO:0000256" key="2">
    <source>
        <dbReference type="ARBA" id="ARBA00022448"/>
    </source>
</evidence>
<keyword evidence="8 11" id="KW-0472">Membrane</keyword>
<keyword evidence="7 11" id="KW-1133">Transmembrane helix</keyword>
<dbReference type="CDD" id="cd06579">
    <property type="entry name" value="TM_PBP1_transp_AraH_like"/>
    <property type="match status" value="1"/>
</dbReference>
<keyword evidence="13" id="KW-1185">Reference proteome</keyword>
<feature type="transmembrane region" description="Helical" evidence="11">
    <location>
        <begin position="124"/>
        <end position="147"/>
    </location>
</feature>
<evidence type="ECO:0000256" key="3">
    <source>
        <dbReference type="ARBA" id="ARBA00022475"/>
    </source>
</evidence>
<evidence type="ECO:0000256" key="8">
    <source>
        <dbReference type="ARBA" id="ARBA00023136"/>
    </source>
</evidence>
<gene>
    <name evidence="12" type="ORF">LVJ94_11815</name>
</gene>
<feature type="transmembrane region" description="Helical" evidence="11">
    <location>
        <begin position="258"/>
        <end position="276"/>
    </location>
</feature>
<keyword evidence="2" id="KW-0813">Transport</keyword>
<keyword evidence="5" id="KW-0762">Sugar transport</keyword>
<evidence type="ECO:0000256" key="4">
    <source>
        <dbReference type="ARBA" id="ARBA00022519"/>
    </source>
</evidence>
<evidence type="ECO:0000256" key="10">
    <source>
        <dbReference type="ARBA" id="ARBA00035686"/>
    </source>
</evidence>
<reference evidence="12" key="1">
    <citation type="submission" date="2021-12" db="EMBL/GenBank/DDBJ databases">
        <title>Discovery of the Pendulisporaceae a myxobacterial family with distinct sporulation behavior and unique specialized metabolism.</title>
        <authorList>
            <person name="Garcia R."/>
            <person name="Popoff A."/>
            <person name="Bader C.D."/>
            <person name="Loehr J."/>
            <person name="Walesch S."/>
            <person name="Walt C."/>
            <person name="Boldt J."/>
            <person name="Bunk B."/>
            <person name="Haeckl F.J.F.P.J."/>
            <person name="Gunesch A.P."/>
            <person name="Birkelbach J."/>
            <person name="Nuebel U."/>
            <person name="Pietschmann T."/>
            <person name="Bach T."/>
            <person name="Mueller R."/>
        </authorList>
    </citation>
    <scope>NUCLEOTIDE SEQUENCE</scope>
    <source>
        <strain evidence="12">MSr11367</strain>
    </source>
</reference>
<name>A0ABZ2LGK1_9BACT</name>
<feature type="transmembrane region" description="Helical" evidence="11">
    <location>
        <begin position="365"/>
        <end position="382"/>
    </location>
</feature>
<feature type="transmembrane region" description="Helical" evidence="11">
    <location>
        <begin position="341"/>
        <end position="358"/>
    </location>
</feature>
<evidence type="ECO:0000256" key="6">
    <source>
        <dbReference type="ARBA" id="ARBA00022692"/>
    </source>
</evidence>
<keyword evidence="6 11" id="KW-0812">Transmembrane</keyword>
<protein>
    <recommendedName>
        <fullName evidence="10">Xylose transport system permease protein XylH</fullName>
    </recommendedName>
</protein>
<accession>A0ABZ2LGK1</accession>
<keyword evidence="3" id="KW-1003">Cell membrane</keyword>